<dbReference type="EMBL" id="AP005188">
    <property type="protein sequence ID" value="BAC20838.1"/>
    <property type="molecule type" value="Genomic_DNA"/>
</dbReference>
<feature type="compositionally biased region" description="Pro residues" evidence="1">
    <location>
        <begin position="128"/>
        <end position="137"/>
    </location>
</feature>
<accession>Q8H3B6</accession>
<name>Q8H3B6_ORYSJ</name>
<feature type="region of interest" description="Disordered" evidence="1">
    <location>
        <begin position="68"/>
        <end position="88"/>
    </location>
</feature>
<organism evidence="2 3">
    <name type="scientific">Oryza sativa subsp. japonica</name>
    <name type="common">Rice</name>
    <dbReference type="NCBI Taxonomy" id="39947"/>
    <lineage>
        <taxon>Eukaryota</taxon>
        <taxon>Viridiplantae</taxon>
        <taxon>Streptophyta</taxon>
        <taxon>Embryophyta</taxon>
        <taxon>Tracheophyta</taxon>
        <taxon>Spermatophyta</taxon>
        <taxon>Magnoliopsida</taxon>
        <taxon>Liliopsida</taxon>
        <taxon>Poales</taxon>
        <taxon>Poaceae</taxon>
        <taxon>BOP clade</taxon>
        <taxon>Oryzoideae</taxon>
        <taxon>Oryzeae</taxon>
        <taxon>Oryzinae</taxon>
        <taxon>Oryza</taxon>
        <taxon>Oryza sativa</taxon>
    </lineage>
</organism>
<evidence type="ECO:0000313" key="2">
    <source>
        <dbReference type="EMBL" id="BAC20838.1"/>
    </source>
</evidence>
<protein>
    <submittedName>
        <fullName evidence="2">Uncharacterized protein</fullName>
    </submittedName>
</protein>
<feature type="region of interest" description="Disordered" evidence="1">
    <location>
        <begin position="126"/>
        <end position="150"/>
    </location>
</feature>
<dbReference type="AlphaFoldDB" id="Q8H3B6"/>
<sequence length="150" mass="16837">MVKHNVLYPSNIMPVTMEDLSEERGLGLGIRTRDLAPYRRRRCALEGHLTRPPLRHQLGACTSRPAAYATTRTATSSPTRGTHLQASRLHRHRDGYLVADWGLAPPSRNLRRRRDSHFVVDWGLIAPTRPPSPPPGDIVPVQDSHYPVAD</sequence>
<feature type="compositionally biased region" description="Low complexity" evidence="1">
    <location>
        <begin position="68"/>
        <end position="80"/>
    </location>
</feature>
<dbReference type="Proteomes" id="UP000000763">
    <property type="component" value="Chromosome 7"/>
</dbReference>
<evidence type="ECO:0000256" key="1">
    <source>
        <dbReference type="SAM" id="MobiDB-lite"/>
    </source>
</evidence>
<reference evidence="3" key="2">
    <citation type="journal article" date="2008" name="Nucleic Acids Res.">
        <title>The rice annotation project database (RAP-DB): 2008 update.</title>
        <authorList>
            <consortium name="The rice annotation project (RAP)"/>
        </authorList>
    </citation>
    <scope>GENOME REANNOTATION</scope>
    <source>
        <strain evidence="3">cv. Nipponbare</strain>
    </source>
</reference>
<reference evidence="3" key="1">
    <citation type="journal article" date="2005" name="Nature">
        <title>The map-based sequence of the rice genome.</title>
        <authorList>
            <consortium name="International rice genome sequencing project (IRGSP)"/>
            <person name="Matsumoto T."/>
            <person name="Wu J."/>
            <person name="Kanamori H."/>
            <person name="Katayose Y."/>
            <person name="Fujisawa M."/>
            <person name="Namiki N."/>
            <person name="Mizuno H."/>
            <person name="Yamamoto K."/>
            <person name="Antonio B.A."/>
            <person name="Baba T."/>
            <person name="Sakata K."/>
            <person name="Nagamura Y."/>
            <person name="Aoki H."/>
            <person name="Arikawa K."/>
            <person name="Arita K."/>
            <person name="Bito T."/>
            <person name="Chiden Y."/>
            <person name="Fujitsuka N."/>
            <person name="Fukunaka R."/>
            <person name="Hamada M."/>
            <person name="Harada C."/>
            <person name="Hayashi A."/>
            <person name="Hijishita S."/>
            <person name="Honda M."/>
            <person name="Hosokawa S."/>
            <person name="Ichikawa Y."/>
            <person name="Idonuma A."/>
            <person name="Iijima M."/>
            <person name="Ikeda M."/>
            <person name="Ikeno M."/>
            <person name="Ito K."/>
            <person name="Ito S."/>
            <person name="Ito T."/>
            <person name="Ito Y."/>
            <person name="Ito Y."/>
            <person name="Iwabuchi A."/>
            <person name="Kamiya K."/>
            <person name="Karasawa W."/>
            <person name="Kurita K."/>
            <person name="Katagiri S."/>
            <person name="Kikuta A."/>
            <person name="Kobayashi H."/>
            <person name="Kobayashi N."/>
            <person name="Machita K."/>
            <person name="Maehara T."/>
            <person name="Masukawa M."/>
            <person name="Mizubayashi T."/>
            <person name="Mukai Y."/>
            <person name="Nagasaki H."/>
            <person name="Nagata Y."/>
            <person name="Naito S."/>
            <person name="Nakashima M."/>
            <person name="Nakama Y."/>
            <person name="Nakamichi Y."/>
            <person name="Nakamura M."/>
            <person name="Meguro A."/>
            <person name="Negishi M."/>
            <person name="Ohta I."/>
            <person name="Ohta T."/>
            <person name="Okamoto M."/>
            <person name="Ono N."/>
            <person name="Saji S."/>
            <person name="Sakaguchi M."/>
            <person name="Sakai K."/>
            <person name="Shibata M."/>
            <person name="Shimokawa T."/>
            <person name="Song J."/>
            <person name="Takazaki Y."/>
            <person name="Terasawa K."/>
            <person name="Tsugane M."/>
            <person name="Tsuji K."/>
            <person name="Ueda S."/>
            <person name="Waki K."/>
            <person name="Yamagata H."/>
            <person name="Yamamoto M."/>
            <person name="Yamamoto S."/>
            <person name="Yamane H."/>
            <person name="Yoshiki S."/>
            <person name="Yoshihara R."/>
            <person name="Yukawa K."/>
            <person name="Zhong H."/>
            <person name="Yano M."/>
            <person name="Yuan Q."/>
            <person name="Ouyang S."/>
            <person name="Liu J."/>
            <person name="Jones K.M."/>
            <person name="Gansberger K."/>
            <person name="Moffat K."/>
            <person name="Hill J."/>
            <person name="Bera J."/>
            <person name="Fadrosh D."/>
            <person name="Jin S."/>
            <person name="Johri S."/>
            <person name="Kim M."/>
            <person name="Overton L."/>
            <person name="Reardon M."/>
            <person name="Tsitrin T."/>
            <person name="Vuong H."/>
            <person name="Weaver B."/>
            <person name="Ciecko A."/>
            <person name="Tallon L."/>
            <person name="Jackson J."/>
            <person name="Pai G."/>
            <person name="Aken S.V."/>
            <person name="Utterback T."/>
            <person name="Reidmuller S."/>
            <person name="Feldblyum T."/>
            <person name="Hsiao J."/>
            <person name="Zismann V."/>
            <person name="Iobst S."/>
            <person name="de Vazeille A.R."/>
            <person name="Buell C.R."/>
            <person name="Ying K."/>
            <person name="Li Y."/>
            <person name="Lu T."/>
            <person name="Huang Y."/>
            <person name="Zhao Q."/>
            <person name="Feng Q."/>
            <person name="Zhang L."/>
            <person name="Zhu J."/>
            <person name="Weng Q."/>
            <person name="Mu J."/>
            <person name="Lu Y."/>
            <person name="Fan D."/>
            <person name="Liu Y."/>
            <person name="Guan J."/>
            <person name="Zhang Y."/>
            <person name="Yu S."/>
            <person name="Liu X."/>
            <person name="Zhang Y."/>
            <person name="Hong G."/>
            <person name="Han B."/>
            <person name="Choisne N."/>
            <person name="Demange N."/>
            <person name="Orjeda G."/>
            <person name="Samain S."/>
            <person name="Cattolico L."/>
            <person name="Pelletier E."/>
            <person name="Couloux A."/>
            <person name="Segurens B."/>
            <person name="Wincker P."/>
            <person name="D'Hont A."/>
            <person name="Scarpelli C."/>
            <person name="Weissenbach J."/>
            <person name="Salanoubat M."/>
            <person name="Quetier F."/>
            <person name="Yu Y."/>
            <person name="Kim H.R."/>
            <person name="Rambo T."/>
            <person name="Currie J."/>
            <person name="Collura K."/>
            <person name="Luo M."/>
            <person name="Yang T."/>
            <person name="Ammiraju J.S.S."/>
            <person name="Engler F."/>
            <person name="Soderlund C."/>
            <person name="Wing R.A."/>
            <person name="Palmer L.E."/>
            <person name="de la Bastide M."/>
            <person name="Spiegel L."/>
            <person name="Nascimento L."/>
            <person name="Zutavern T."/>
            <person name="O'Shaughnessy A."/>
            <person name="Dike S."/>
            <person name="Dedhia N."/>
            <person name="Preston R."/>
            <person name="Balija V."/>
            <person name="McCombie W.R."/>
            <person name="Chow T."/>
            <person name="Chen H."/>
            <person name="Chung M."/>
            <person name="Chen C."/>
            <person name="Shaw J."/>
            <person name="Wu H."/>
            <person name="Hsiao K."/>
            <person name="Chao Y."/>
            <person name="Chu M."/>
            <person name="Cheng C."/>
            <person name="Hour A."/>
            <person name="Lee P."/>
            <person name="Lin S."/>
            <person name="Lin Y."/>
            <person name="Liou J."/>
            <person name="Liu S."/>
            <person name="Hsing Y."/>
            <person name="Raghuvanshi S."/>
            <person name="Mohanty A."/>
            <person name="Bharti A.K."/>
            <person name="Gaur A."/>
            <person name="Gupta V."/>
            <person name="Kumar D."/>
            <person name="Ravi V."/>
            <person name="Vij S."/>
            <person name="Kapur A."/>
            <person name="Khurana P."/>
            <person name="Khurana P."/>
            <person name="Khurana J.P."/>
            <person name="Tyagi A.K."/>
            <person name="Gaikwad K."/>
            <person name="Singh A."/>
            <person name="Dalal V."/>
            <person name="Srivastava S."/>
            <person name="Dixit A."/>
            <person name="Pal A.K."/>
            <person name="Ghazi I.A."/>
            <person name="Yadav M."/>
            <person name="Pandit A."/>
            <person name="Bhargava A."/>
            <person name="Sureshbabu K."/>
            <person name="Batra K."/>
            <person name="Sharma T.R."/>
            <person name="Mohapatra T."/>
            <person name="Singh N.K."/>
            <person name="Messing J."/>
            <person name="Nelson A.B."/>
            <person name="Fuks G."/>
            <person name="Kavchok S."/>
            <person name="Keizer G."/>
            <person name="Linton E."/>
            <person name="Llaca V."/>
            <person name="Song R."/>
            <person name="Tanyolac B."/>
            <person name="Young S."/>
            <person name="Ho-Il K."/>
            <person name="Hahn J.H."/>
            <person name="Sangsakoo G."/>
            <person name="Vanavichit A."/>
            <person name="de Mattos Luiz.A.T."/>
            <person name="Zimmer P.D."/>
            <person name="Malone G."/>
            <person name="Dellagostin O."/>
            <person name="de Oliveira A.C."/>
            <person name="Bevan M."/>
            <person name="Bancroft I."/>
            <person name="Minx P."/>
            <person name="Cordum H."/>
            <person name="Wilson R."/>
            <person name="Cheng Z."/>
            <person name="Jin W."/>
            <person name="Jiang J."/>
            <person name="Leong S.A."/>
            <person name="Iwama H."/>
            <person name="Gojobori T."/>
            <person name="Itoh T."/>
            <person name="Niimura Y."/>
            <person name="Fujii Y."/>
            <person name="Habara T."/>
            <person name="Sakai H."/>
            <person name="Sato Y."/>
            <person name="Wilson G."/>
            <person name="Kumar K."/>
            <person name="McCouch S."/>
            <person name="Juretic N."/>
            <person name="Hoen D."/>
            <person name="Wright S."/>
            <person name="Bruskiewich R."/>
            <person name="Bureau T."/>
            <person name="Miyao A."/>
            <person name="Hirochika H."/>
            <person name="Nishikawa T."/>
            <person name="Kadowaki K."/>
            <person name="Sugiura M."/>
            <person name="Burr B."/>
            <person name="Sasaki T."/>
        </authorList>
    </citation>
    <scope>NUCLEOTIDE SEQUENCE [LARGE SCALE GENOMIC DNA]</scope>
    <source>
        <strain evidence="3">cv. Nipponbare</strain>
    </source>
</reference>
<evidence type="ECO:0000313" key="3">
    <source>
        <dbReference type="Proteomes" id="UP000000763"/>
    </source>
</evidence>
<gene>
    <name evidence="2" type="primary">P0473C09.112</name>
</gene>
<proteinExistence type="predicted"/>